<reference evidence="1 2" key="1">
    <citation type="journal article" date="2018" name="Mol. Plant">
        <title>The genome of Artemisia annua provides insight into the evolution of Asteraceae family and artemisinin biosynthesis.</title>
        <authorList>
            <person name="Shen Q."/>
            <person name="Zhang L."/>
            <person name="Liao Z."/>
            <person name="Wang S."/>
            <person name="Yan T."/>
            <person name="Shi P."/>
            <person name="Liu M."/>
            <person name="Fu X."/>
            <person name="Pan Q."/>
            <person name="Wang Y."/>
            <person name="Lv Z."/>
            <person name="Lu X."/>
            <person name="Zhang F."/>
            <person name="Jiang W."/>
            <person name="Ma Y."/>
            <person name="Chen M."/>
            <person name="Hao X."/>
            <person name="Li L."/>
            <person name="Tang Y."/>
            <person name="Lv G."/>
            <person name="Zhou Y."/>
            <person name="Sun X."/>
            <person name="Brodelius P.E."/>
            <person name="Rose J.K.C."/>
            <person name="Tang K."/>
        </authorList>
    </citation>
    <scope>NUCLEOTIDE SEQUENCE [LARGE SCALE GENOMIC DNA]</scope>
    <source>
        <strain evidence="2">cv. Huhao1</strain>
        <tissue evidence="1">Leaf</tissue>
    </source>
</reference>
<protein>
    <submittedName>
        <fullName evidence="1">Uncharacterized protein</fullName>
    </submittedName>
</protein>
<dbReference type="Proteomes" id="UP000245207">
    <property type="component" value="Unassembled WGS sequence"/>
</dbReference>
<sequence length="118" mass="13346">MGERPNIDQLKQECGSNHLNHCFKHLFVQEWNENKALIMYVSQKCADLETQIGRRDELIQKAQSFGPFHDVATAGVDCMVATHQRDRDILAALSGALDLAREGRAEKEQHVGLMDLKD</sequence>
<gene>
    <name evidence="1" type="ORF">CTI12_AA381760</name>
</gene>
<evidence type="ECO:0000313" key="2">
    <source>
        <dbReference type="Proteomes" id="UP000245207"/>
    </source>
</evidence>
<dbReference type="EMBL" id="PKPP01005221">
    <property type="protein sequence ID" value="PWA60939.1"/>
    <property type="molecule type" value="Genomic_DNA"/>
</dbReference>
<proteinExistence type="predicted"/>
<name>A0A2U1MI90_ARTAN</name>
<comment type="caution">
    <text evidence="1">The sequence shown here is derived from an EMBL/GenBank/DDBJ whole genome shotgun (WGS) entry which is preliminary data.</text>
</comment>
<organism evidence="1 2">
    <name type="scientific">Artemisia annua</name>
    <name type="common">Sweet wormwood</name>
    <dbReference type="NCBI Taxonomy" id="35608"/>
    <lineage>
        <taxon>Eukaryota</taxon>
        <taxon>Viridiplantae</taxon>
        <taxon>Streptophyta</taxon>
        <taxon>Embryophyta</taxon>
        <taxon>Tracheophyta</taxon>
        <taxon>Spermatophyta</taxon>
        <taxon>Magnoliopsida</taxon>
        <taxon>eudicotyledons</taxon>
        <taxon>Gunneridae</taxon>
        <taxon>Pentapetalae</taxon>
        <taxon>asterids</taxon>
        <taxon>campanulids</taxon>
        <taxon>Asterales</taxon>
        <taxon>Asteraceae</taxon>
        <taxon>Asteroideae</taxon>
        <taxon>Anthemideae</taxon>
        <taxon>Artemisiinae</taxon>
        <taxon>Artemisia</taxon>
    </lineage>
</organism>
<dbReference type="AlphaFoldDB" id="A0A2U1MI90"/>
<evidence type="ECO:0000313" key="1">
    <source>
        <dbReference type="EMBL" id="PWA60939.1"/>
    </source>
</evidence>
<keyword evidence="2" id="KW-1185">Reference proteome</keyword>
<accession>A0A2U1MI90</accession>